<sequence length="243" mass="27087">MHRPISGCELEEPNHFSFPLPSDPEHRHGNVSPRIRLGLSLDYLITGIGTTIHVYALPDFRHIHSLACEDGTLIQALEIHNDILVTASENVLVPNDTIRVWDLVSGTCLCSVPHPEHDVDEFFVMSIYKPETEVSAAEEHGRESLSKMAMYRLHDPILSIWALANSSYEAAKIIEQDVDANPFLLSNIQARNHDISSVMVKGRRALTGGLDDVVRLWDIVTGECKLVLIGPTGQGNFLQDPYF</sequence>
<dbReference type="EMBL" id="NHYE01000147">
    <property type="protein sequence ID" value="PPR07272.1"/>
    <property type="molecule type" value="Genomic_DNA"/>
</dbReference>
<dbReference type="OrthoDB" id="1932312at2759"/>
<accession>A0A409YWA8</accession>
<proteinExistence type="predicted"/>
<gene>
    <name evidence="1" type="ORF">CVT26_012432</name>
</gene>
<dbReference type="SUPFAM" id="SSF50978">
    <property type="entry name" value="WD40 repeat-like"/>
    <property type="match status" value="1"/>
</dbReference>
<organism evidence="1 2">
    <name type="scientific">Gymnopilus dilepis</name>
    <dbReference type="NCBI Taxonomy" id="231916"/>
    <lineage>
        <taxon>Eukaryota</taxon>
        <taxon>Fungi</taxon>
        <taxon>Dikarya</taxon>
        <taxon>Basidiomycota</taxon>
        <taxon>Agaricomycotina</taxon>
        <taxon>Agaricomycetes</taxon>
        <taxon>Agaricomycetidae</taxon>
        <taxon>Agaricales</taxon>
        <taxon>Agaricineae</taxon>
        <taxon>Hymenogastraceae</taxon>
        <taxon>Gymnopilus</taxon>
    </lineage>
</organism>
<dbReference type="AlphaFoldDB" id="A0A409YWA8"/>
<comment type="caution">
    <text evidence="1">The sequence shown here is derived from an EMBL/GenBank/DDBJ whole genome shotgun (WGS) entry which is preliminary data.</text>
</comment>
<name>A0A409YWA8_9AGAR</name>
<evidence type="ECO:0000313" key="1">
    <source>
        <dbReference type="EMBL" id="PPR07272.1"/>
    </source>
</evidence>
<dbReference type="InParanoid" id="A0A409YWA8"/>
<reference evidence="1 2" key="1">
    <citation type="journal article" date="2018" name="Evol. Lett.">
        <title>Horizontal gene cluster transfer increased hallucinogenic mushroom diversity.</title>
        <authorList>
            <person name="Reynolds H.T."/>
            <person name="Vijayakumar V."/>
            <person name="Gluck-Thaler E."/>
            <person name="Korotkin H.B."/>
            <person name="Matheny P.B."/>
            <person name="Slot J.C."/>
        </authorList>
    </citation>
    <scope>NUCLEOTIDE SEQUENCE [LARGE SCALE GENOMIC DNA]</scope>
    <source>
        <strain evidence="1 2">SRW20</strain>
    </source>
</reference>
<keyword evidence="2" id="KW-1185">Reference proteome</keyword>
<dbReference type="Proteomes" id="UP000284706">
    <property type="component" value="Unassembled WGS sequence"/>
</dbReference>
<protein>
    <submittedName>
        <fullName evidence="1">Uncharacterized protein</fullName>
    </submittedName>
</protein>
<dbReference type="InterPro" id="IPR015943">
    <property type="entry name" value="WD40/YVTN_repeat-like_dom_sf"/>
</dbReference>
<evidence type="ECO:0000313" key="2">
    <source>
        <dbReference type="Proteomes" id="UP000284706"/>
    </source>
</evidence>
<dbReference type="STRING" id="231916.A0A409YWA8"/>
<dbReference type="Gene3D" id="2.130.10.10">
    <property type="entry name" value="YVTN repeat-like/Quinoprotein amine dehydrogenase"/>
    <property type="match status" value="2"/>
</dbReference>
<dbReference type="InterPro" id="IPR036322">
    <property type="entry name" value="WD40_repeat_dom_sf"/>
</dbReference>